<keyword evidence="1" id="KW-1133">Transmembrane helix</keyword>
<dbReference type="Proteomes" id="UP000836788">
    <property type="component" value="Chromosome 2"/>
</dbReference>
<keyword evidence="1" id="KW-0812">Transmembrane</keyword>
<name>A0A8J9SNK6_PHATR</name>
<proteinExistence type="predicted"/>
<accession>A0A8J9SNK6</accession>
<feature type="transmembrane region" description="Helical" evidence="1">
    <location>
        <begin position="21"/>
        <end position="46"/>
    </location>
</feature>
<evidence type="ECO:0008006" key="3">
    <source>
        <dbReference type="Google" id="ProtNLM"/>
    </source>
</evidence>
<evidence type="ECO:0000313" key="2">
    <source>
        <dbReference type="EMBL" id="CAG9284792.1"/>
    </source>
</evidence>
<keyword evidence="1" id="KW-0472">Membrane</keyword>
<evidence type="ECO:0000256" key="1">
    <source>
        <dbReference type="SAM" id="Phobius"/>
    </source>
</evidence>
<gene>
    <name evidence="2" type="ORF">PTTT1_LOCUS27039</name>
</gene>
<dbReference type="AlphaFoldDB" id="A0A8J9SNK6"/>
<sequence length="405" mass="47194">MTRNETLLRLQKNRHVIDVRPQLVQVIGSICTVALFVGNICIYMRVQNNNSTTIDPRSDFNLHTDQGPLTLSQKLMEIKLDCSEIKSIYDLEKCYPNRLVRELGDSCLLVETWNDVQRCMTGRFTKEPLKHYQIHILGERNSGTKFVMRELQRCFPRFQFGVKVHRDFVRAKHFFQPIVAGDFKTNILIVVFRDPVEWVAAMREKPYHSPNHILKFENQSGAIVPLPWKEFVTRAWTTKRSEFDKKLVLEDRVKETMRGDICRERFAFHEVLPCRYDNTTSSIPDSRIRGFEPIYEMRRDGSGEPFDDILEMRSDKIVNLLLEMSMMMDLGGYMAVRYEDLLREGTKSLLTQVATMVGMDDVPEHCSASGPQANRIGRRKIPIELRQWVQTHSVAKTERLLGYLD</sequence>
<organism evidence="2">
    <name type="scientific">Phaeodactylum tricornutum</name>
    <name type="common">Diatom</name>
    <dbReference type="NCBI Taxonomy" id="2850"/>
    <lineage>
        <taxon>Eukaryota</taxon>
        <taxon>Sar</taxon>
        <taxon>Stramenopiles</taxon>
        <taxon>Ochrophyta</taxon>
        <taxon>Bacillariophyta</taxon>
        <taxon>Bacillariophyceae</taxon>
        <taxon>Bacillariophycidae</taxon>
        <taxon>Naviculales</taxon>
        <taxon>Phaeodactylaceae</taxon>
        <taxon>Phaeodactylum</taxon>
    </lineage>
</organism>
<protein>
    <recommendedName>
        <fullName evidence="3">Sulfotransferase domain-containing protein</fullName>
    </recommendedName>
</protein>
<dbReference type="EMBL" id="OU594943">
    <property type="protein sequence ID" value="CAG9284792.1"/>
    <property type="molecule type" value="Genomic_DNA"/>
</dbReference>
<reference evidence="2" key="1">
    <citation type="submission" date="2022-02" db="EMBL/GenBank/DDBJ databases">
        <authorList>
            <person name="Giguere J D."/>
        </authorList>
    </citation>
    <scope>NUCLEOTIDE SEQUENCE</scope>
    <source>
        <strain evidence="2">CCAP 1055/1</strain>
    </source>
</reference>